<name>A0A0N5AV83_9BILA</name>
<dbReference type="PANTHER" id="PTHR46339:SF6">
    <property type="entry name" value="BPTI_KUNITZ INHIBITOR DOMAIN-CONTAINING PROTEIN"/>
    <property type="match status" value="1"/>
</dbReference>
<dbReference type="SMART" id="SM00131">
    <property type="entry name" value="KU"/>
    <property type="match status" value="3"/>
</dbReference>
<dbReference type="InterPro" id="IPR006150">
    <property type="entry name" value="Cys_repeat_1"/>
</dbReference>
<keyword evidence="3" id="KW-1185">Reference proteome</keyword>
<accession>A0A0N5AV83</accession>
<feature type="domain" description="Chitin-binding type-2" evidence="2">
    <location>
        <begin position="40"/>
        <end position="97"/>
    </location>
</feature>
<dbReference type="Proteomes" id="UP000046393">
    <property type="component" value="Unplaced"/>
</dbReference>
<dbReference type="InterPro" id="IPR002557">
    <property type="entry name" value="Chitin-bd_dom"/>
</dbReference>
<feature type="domain" description="BPTI/Kunitz inhibitor" evidence="1">
    <location>
        <begin position="479"/>
        <end position="533"/>
    </location>
</feature>
<dbReference type="InterPro" id="IPR028150">
    <property type="entry name" value="Lustrin_cystein"/>
</dbReference>
<dbReference type="Pfam" id="PF00014">
    <property type="entry name" value="Kunitz_BPTI"/>
    <property type="match status" value="3"/>
</dbReference>
<evidence type="ECO:0000313" key="4">
    <source>
        <dbReference type="WBParaSite" id="SMUV_0000879301-mRNA-1"/>
    </source>
</evidence>
<reference evidence="4" key="1">
    <citation type="submission" date="2016-04" db="UniProtKB">
        <authorList>
            <consortium name="WormBaseParasite"/>
        </authorList>
    </citation>
    <scope>IDENTIFICATION</scope>
</reference>
<dbReference type="InterPro" id="IPR036508">
    <property type="entry name" value="Chitin-bd_dom_sf"/>
</dbReference>
<dbReference type="GO" id="GO:0008061">
    <property type="term" value="F:chitin binding"/>
    <property type="evidence" value="ECO:0007669"/>
    <property type="project" value="InterPro"/>
</dbReference>
<feature type="domain" description="BPTI/Kunitz inhibitor" evidence="1">
    <location>
        <begin position="366"/>
        <end position="420"/>
    </location>
</feature>
<dbReference type="InterPro" id="IPR020901">
    <property type="entry name" value="Prtase_inh_Kunz-CS"/>
</dbReference>
<organism evidence="3 4">
    <name type="scientific">Syphacia muris</name>
    <dbReference type="NCBI Taxonomy" id="451379"/>
    <lineage>
        <taxon>Eukaryota</taxon>
        <taxon>Metazoa</taxon>
        <taxon>Ecdysozoa</taxon>
        <taxon>Nematoda</taxon>
        <taxon>Chromadorea</taxon>
        <taxon>Rhabditida</taxon>
        <taxon>Spirurina</taxon>
        <taxon>Oxyuridomorpha</taxon>
        <taxon>Oxyuroidea</taxon>
        <taxon>Oxyuridae</taxon>
        <taxon>Syphacia</taxon>
    </lineage>
</organism>
<dbReference type="SMART" id="SM00289">
    <property type="entry name" value="WR1"/>
    <property type="match status" value="17"/>
</dbReference>
<dbReference type="InterPro" id="IPR053014">
    <property type="entry name" value="Cuticle_assoc_divergent"/>
</dbReference>
<sequence length="1419" mass="154026">MTRVSKRSELLSLKTKRLEQHLNDKGLCITTTYSSVTNALLECDPSSGEKKPNPDDPQSYLYCSLEGSFTKKNCPEGTFYVNASMKCEPKQKTLASSADDPILYPQNQAPDDLCGDGIPMTRLSAPVICNPSISSCPDARDVFLNVFCYLWFQSTVSGYECTVYARTGTAYCCQNPTSSASLLTTESGCPLGQVAYIDVSLQLLYFDSCPVGFTCNLVSDGSTRCCGKQFGCPFNSAALINLSTAKHVPCSMDNRKSCPKGFSCKKSSYFGNPICCSNVEEESKNSCPNGKRPLSSSKACSRSSSCPKGYFCNQGSCCQITANCPVGIALNIGSVTCSDKKSCPEGYECVKSDGQNYCCPSPGLVCTLPKNTGMPCNTPRSPVTKYYYDISSGRCLPFQFTQCGGNDNKFDSLDQCLSFCATRQCPTGIPYITNGSSALCTPTAANTCPEKYSCQKPLYGSNFICCPTPELCIAPELSCNEMVSAGTACFGQWMSETRYYYDTDNKKCQRFEYFGCSGGNNNFLSKHSCEHNCLNQALNACNGVAPLSDPNSNLQRCSKKIPCPTGYICNKKQFCCPIPPFACSSPMSSGNVCSKAPQTTAWYYDPDIRNCVQFAYFGCGGTANRFVDRKSCVSTCVGIEELGECPKGMSPYFESGSLNPKKCTLNVAGICPSPSSCVRSTLNNAICCQTTAKCPRSKKPYIIPGSDSTISCQPELDNCPNGFECSESSIRGFYMCCTTTSEQPLTVVKKAENQCPNNARSSGDYCTVNSVGECPDGYTCIAKDGDNPGLCCSVQPKCKRGTTHFVAPKQAQICGPELAGCPQGMVCALSTVSSVNVCCRMPSSAVPKFHSISPTPQPVCSDGKTPFYERGSVFPKQCITSLKDQCPKNHACKLAKSGGLFYCCPVPPNQCINGQKAMLVPGTLSPRTCSFEANNCPRGYSCRQSADSSSFFCCTDKHSMARCPLGSSEYLYGNRALACPPGSNKCPAGYNCVESDIGDVHLCCSGSIPQKPMCRSGFAYINPSTNLPQECFPPAMYCPTGYYCQQSTVANHTLCCTAGRFNERYDGYCPIGQIPYVSKTTGVPRTCHMTLNPCPNAAPYTCIYSSEKQESFCCAPLDTAVRTLPAVPNREFSSIYKNFLSLQGRFLRYLGSIASGCPAGSSPLITDNGMLQQCNPGLCPPSYNCYPGLQFKTWQCCSEEIIYRKAPKPTESKDCELGSVPINGRCMRLYYIGQKGCQVNEQCSLKLPEARCERNYCSCPRHKLIHGSKCVTHCPDGFINIAARCHDLTTVVFMDSVESRKNGTIGGFCKETIVEEEQCDVKNAYCNEKSITCQCKPGFELNMNFEDGNDTGSCTPLKDSKFANNAPKVVDDEAVDDIFYFVDASTDISNETETNNASVLNTALNDTEIDINRYLFQTD</sequence>
<dbReference type="Gene3D" id="4.10.410.10">
    <property type="entry name" value="Pancreatic trypsin inhibitor Kunitz domain"/>
    <property type="match status" value="3"/>
</dbReference>
<evidence type="ECO:0000259" key="2">
    <source>
        <dbReference type="PROSITE" id="PS50940"/>
    </source>
</evidence>
<evidence type="ECO:0000259" key="1">
    <source>
        <dbReference type="PROSITE" id="PS50279"/>
    </source>
</evidence>
<dbReference type="PROSITE" id="PS50940">
    <property type="entry name" value="CHIT_BIND_II"/>
    <property type="match status" value="1"/>
</dbReference>
<feature type="domain" description="BPTI/Kunitz inhibitor" evidence="1">
    <location>
        <begin position="583"/>
        <end position="636"/>
    </location>
</feature>
<dbReference type="InterPro" id="IPR006149">
    <property type="entry name" value="EB_dom"/>
</dbReference>
<dbReference type="Pfam" id="PF14625">
    <property type="entry name" value="Lustrin_cystein"/>
    <property type="match status" value="13"/>
</dbReference>
<dbReference type="SUPFAM" id="SSF57362">
    <property type="entry name" value="BPTI-like"/>
    <property type="match status" value="3"/>
</dbReference>
<proteinExistence type="predicted"/>
<dbReference type="PROSITE" id="PS50279">
    <property type="entry name" value="BPTI_KUNITZ_2"/>
    <property type="match status" value="3"/>
</dbReference>
<dbReference type="PANTHER" id="PTHR46339">
    <property type="entry name" value="PROTEIN CBG15282-RELATED"/>
    <property type="match status" value="1"/>
</dbReference>
<dbReference type="STRING" id="451379.A0A0N5AV83"/>
<dbReference type="Pfam" id="PF01683">
    <property type="entry name" value="EB"/>
    <property type="match status" value="1"/>
</dbReference>
<dbReference type="GO" id="GO:0004867">
    <property type="term" value="F:serine-type endopeptidase inhibitor activity"/>
    <property type="evidence" value="ECO:0007669"/>
    <property type="project" value="InterPro"/>
</dbReference>
<dbReference type="CDD" id="cd00109">
    <property type="entry name" value="Kunitz-type"/>
    <property type="match status" value="2"/>
</dbReference>
<dbReference type="GO" id="GO:0005576">
    <property type="term" value="C:extracellular region"/>
    <property type="evidence" value="ECO:0007669"/>
    <property type="project" value="InterPro"/>
</dbReference>
<dbReference type="PROSITE" id="PS00280">
    <property type="entry name" value="BPTI_KUNITZ_1"/>
    <property type="match status" value="2"/>
</dbReference>
<dbReference type="InterPro" id="IPR036880">
    <property type="entry name" value="Kunitz_BPTI_sf"/>
</dbReference>
<dbReference type="WBParaSite" id="SMUV_0000879301-mRNA-1">
    <property type="protein sequence ID" value="SMUV_0000879301-mRNA-1"/>
    <property type="gene ID" value="SMUV_0000879301"/>
</dbReference>
<dbReference type="InterPro" id="IPR002223">
    <property type="entry name" value="Kunitz_BPTI"/>
</dbReference>
<dbReference type="SUPFAM" id="SSF57625">
    <property type="entry name" value="Invertebrate chitin-binding proteins"/>
    <property type="match status" value="1"/>
</dbReference>
<protein>
    <submittedName>
        <fullName evidence="4">Kunitz/Bovine pancreatic trypsin inhibitor domain protein</fullName>
    </submittedName>
</protein>
<evidence type="ECO:0000313" key="3">
    <source>
        <dbReference type="Proteomes" id="UP000046393"/>
    </source>
</evidence>